<evidence type="ECO:0000256" key="1">
    <source>
        <dbReference type="SAM" id="Phobius"/>
    </source>
</evidence>
<feature type="transmembrane region" description="Helical" evidence="1">
    <location>
        <begin position="76"/>
        <end position="94"/>
    </location>
</feature>
<dbReference type="RefSeq" id="WP_246124916.1">
    <property type="nucleotide sequence ID" value="NZ_BJUB01000001.1"/>
</dbReference>
<feature type="transmembrane region" description="Helical" evidence="1">
    <location>
        <begin position="186"/>
        <end position="209"/>
    </location>
</feature>
<dbReference type="InterPro" id="IPR016566">
    <property type="entry name" value="UCP010219"/>
</dbReference>
<keyword evidence="1" id="KW-0472">Membrane</keyword>
<feature type="transmembrane region" description="Helical" evidence="1">
    <location>
        <begin position="101"/>
        <end position="117"/>
    </location>
</feature>
<gene>
    <name evidence="2" type="ORF">CXY01_02650</name>
</gene>
<evidence type="ECO:0000313" key="2">
    <source>
        <dbReference type="EMBL" id="GEK19745.1"/>
    </source>
</evidence>
<dbReference type="Proteomes" id="UP000321118">
    <property type="component" value="Unassembled WGS sequence"/>
</dbReference>
<evidence type="ECO:0008006" key="4">
    <source>
        <dbReference type="Google" id="ProtNLM"/>
    </source>
</evidence>
<protein>
    <recommendedName>
        <fullName evidence="4">DUF3159 domain-containing protein</fullName>
    </recommendedName>
</protein>
<organism evidence="2 3">
    <name type="scientific">Cellulomonas xylanilytica</name>
    <dbReference type="NCBI Taxonomy" id="233583"/>
    <lineage>
        <taxon>Bacteria</taxon>
        <taxon>Bacillati</taxon>
        <taxon>Actinomycetota</taxon>
        <taxon>Actinomycetes</taxon>
        <taxon>Micrococcales</taxon>
        <taxon>Cellulomonadaceae</taxon>
        <taxon>Cellulomonas</taxon>
    </lineage>
</organism>
<reference evidence="2 3" key="1">
    <citation type="submission" date="2019-07" db="EMBL/GenBank/DDBJ databases">
        <title>Whole genome shotgun sequence of Cellulomonas xylanilytica NBRC 101102.</title>
        <authorList>
            <person name="Hosoyama A."/>
            <person name="Uohara A."/>
            <person name="Ohji S."/>
            <person name="Ichikawa N."/>
        </authorList>
    </citation>
    <scope>NUCLEOTIDE SEQUENCE [LARGE SCALE GENOMIC DNA]</scope>
    <source>
        <strain evidence="2 3">NBRC 101102</strain>
    </source>
</reference>
<name>A0A510V3Q9_9CELL</name>
<evidence type="ECO:0000313" key="3">
    <source>
        <dbReference type="Proteomes" id="UP000321118"/>
    </source>
</evidence>
<dbReference type="AlphaFoldDB" id="A0A510V3Q9"/>
<dbReference type="Pfam" id="PF11361">
    <property type="entry name" value="DUF3159"/>
    <property type="match status" value="1"/>
</dbReference>
<sequence length="255" mass="27352">MSEAERRDPVDGERILEAVDDVVDPQDGPARGMRALSSDTFSASDAVGGVRGIIESVAPGMLFVVVYIAVGQQLAPALIVALSAAVITVVVRLVQRQAPTQAFGGFLGVAIGVLWAWRTGDAKDFFAYGLWVNVSWFLGTLLTIVIGWPLVGLVVGMFSKAGPLNEGGSWAGAVAWRKDRPLRRRYALATVPFVALFGLRLAVQLPLYFSSEVTWLGTAKLVMGVPGTALALWVSWLLVRGSRAAPEQPRPLPER</sequence>
<accession>A0A510V3Q9</accession>
<keyword evidence="1" id="KW-1133">Transmembrane helix</keyword>
<feature type="transmembrane region" description="Helical" evidence="1">
    <location>
        <begin position="52"/>
        <end position="70"/>
    </location>
</feature>
<feature type="transmembrane region" description="Helical" evidence="1">
    <location>
        <begin position="137"/>
        <end position="158"/>
    </location>
</feature>
<comment type="caution">
    <text evidence="2">The sequence shown here is derived from an EMBL/GenBank/DDBJ whole genome shotgun (WGS) entry which is preliminary data.</text>
</comment>
<feature type="transmembrane region" description="Helical" evidence="1">
    <location>
        <begin position="221"/>
        <end position="239"/>
    </location>
</feature>
<dbReference type="EMBL" id="BJUB01000001">
    <property type="protein sequence ID" value="GEK19745.1"/>
    <property type="molecule type" value="Genomic_DNA"/>
</dbReference>
<proteinExistence type="predicted"/>
<keyword evidence="1" id="KW-0812">Transmembrane</keyword>
<keyword evidence="3" id="KW-1185">Reference proteome</keyword>